<sequence length="85" mass="10098">MDYPNAKFLIYTCWENCFQNDGIKSTIAGSLLLDGAFNEEEAKQKVTLYKERHNEFNSKYPSDNTKTRFTYIVNNPDWWTNYKVQ</sequence>
<dbReference type="AlphaFoldDB" id="A0A6C0DUL9"/>
<proteinExistence type="predicted"/>
<accession>A0A6C0DUL9</accession>
<name>A0A6C0DUL9_9ZZZZ</name>
<evidence type="ECO:0000313" key="1">
    <source>
        <dbReference type="EMBL" id="QHT20527.1"/>
    </source>
</evidence>
<protein>
    <submittedName>
        <fullName evidence="1">Uncharacterized protein</fullName>
    </submittedName>
</protein>
<organism evidence="1">
    <name type="scientific">viral metagenome</name>
    <dbReference type="NCBI Taxonomy" id="1070528"/>
    <lineage>
        <taxon>unclassified sequences</taxon>
        <taxon>metagenomes</taxon>
        <taxon>organismal metagenomes</taxon>
    </lineage>
</organism>
<dbReference type="EMBL" id="MN739678">
    <property type="protein sequence ID" value="QHT20527.1"/>
    <property type="molecule type" value="Genomic_DNA"/>
</dbReference>
<reference evidence="1" key="1">
    <citation type="journal article" date="2020" name="Nature">
        <title>Giant virus diversity and host interactions through global metagenomics.</title>
        <authorList>
            <person name="Schulz F."/>
            <person name="Roux S."/>
            <person name="Paez-Espino D."/>
            <person name="Jungbluth S."/>
            <person name="Walsh D.A."/>
            <person name="Denef V.J."/>
            <person name="McMahon K.D."/>
            <person name="Konstantinidis K.T."/>
            <person name="Eloe-Fadrosh E.A."/>
            <person name="Kyrpides N.C."/>
            <person name="Woyke T."/>
        </authorList>
    </citation>
    <scope>NUCLEOTIDE SEQUENCE</scope>
    <source>
        <strain evidence="1">GVMAG-M-3300023174-60</strain>
    </source>
</reference>